<dbReference type="RefSeq" id="XP_022293400.1">
    <property type="nucleotide sequence ID" value="XM_022437692.1"/>
</dbReference>
<evidence type="ECO:0000313" key="2">
    <source>
        <dbReference type="RefSeq" id="XP_022293400.1"/>
    </source>
</evidence>
<dbReference type="AlphaFoldDB" id="A0A8B8AQE5"/>
<reference evidence="2" key="1">
    <citation type="submission" date="2025-08" db="UniProtKB">
        <authorList>
            <consortium name="RefSeq"/>
        </authorList>
    </citation>
    <scope>IDENTIFICATION</scope>
    <source>
        <tissue evidence="2">Whole sample</tissue>
    </source>
</reference>
<gene>
    <name evidence="2" type="primary">LOC111104005</name>
</gene>
<keyword evidence="1" id="KW-1185">Reference proteome</keyword>
<evidence type="ECO:0000313" key="1">
    <source>
        <dbReference type="Proteomes" id="UP000694844"/>
    </source>
</evidence>
<dbReference type="KEGG" id="cvn:111104005"/>
<dbReference type="Proteomes" id="UP000694844">
    <property type="component" value="Chromosome 7"/>
</dbReference>
<name>A0A8B8AQE5_CRAVI</name>
<sequence>MYGKLLYVWNAKNLDVSTQKKQLSVRDARALARLMEKYDYTCGSLITPDGDALQGLVFVRLQLNCVMPIEYTYYSSTAVTRKDVCCHCAVEGVDRDKELLKQFKIVLPVCEGCKTGGKPIPRRNPLKK</sequence>
<dbReference type="OrthoDB" id="6142781at2759"/>
<proteinExistence type="predicted"/>
<accession>A0A8B8AQE5</accession>
<protein>
    <submittedName>
        <fullName evidence="2">Uncharacterized protein LOC111104005</fullName>
    </submittedName>
</protein>
<dbReference type="GeneID" id="111104005"/>
<organism evidence="1 2">
    <name type="scientific">Crassostrea virginica</name>
    <name type="common">Eastern oyster</name>
    <dbReference type="NCBI Taxonomy" id="6565"/>
    <lineage>
        <taxon>Eukaryota</taxon>
        <taxon>Metazoa</taxon>
        <taxon>Spiralia</taxon>
        <taxon>Lophotrochozoa</taxon>
        <taxon>Mollusca</taxon>
        <taxon>Bivalvia</taxon>
        <taxon>Autobranchia</taxon>
        <taxon>Pteriomorphia</taxon>
        <taxon>Ostreida</taxon>
        <taxon>Ostreoidea</taxon>
        <taxon>Ostreidae</taxon>
        <taxon>Crassostrea</taxon>
    </lineage>
</organism>